<keyword evidence="4" id="KW-0479">Metal-binding</keyword>
<dbReference type="PANTHER" id="PTHR12358">
    <property type="entry name" value="SPHINGOSINE KINASE"/>
    <property type="match status" value="1"/>
</dbReference>
<dbReference type="GO" id="GO:0004143">
    <property type="term" value="F:ATP-dependent diacylglycerol kinase activity"/>
    <property type="evidence" value="ECO:0007669"/>
    <property type="project" value="TreeGrafter"/>
</dbReference>
<proteinExistence type="inferred from homology"/>
<keyword evidence="5" id="KW-0460">Magnesium</keyword>
<dbReference type="OrthoDB" id="142078at2"/>
<dbReference type="InterPro" id="IPR005218">
    <property type="entry name" value="Diacylglycerol/lipid_kinase"/>
</dbReference>
<dbReference type="AlphaFoldDB" id="A0A1H9KSS3"/>
<keyword evidence="7" id="KW-0594">Phospholipid biosynthesis</keyword>
<comment type="similarity">
    <text evidence="2">Belongs to the diacylglycerol/lipid kinase family.</text>
</comment>
<dbReference type="GO" id="GO:0005886">
    <property type="term" value="C:plasma membrane"/>
    <property type="evidence" value="ECO:0007669"/>
    <property type="project" value="TreeGrafter"/>
</dbReference>
<dbReference type="Gene3D" id="2.60.200.40">
    <property type="match status" value="1"/>
</dbReference>
<dbReference type="EMBL" id="FOGJ01000001">
    <property type="protein sequence ID" value="SER02226.1"/>
    <property type="molecule type" value="Genomic_DNA"/>
</dbReference>
<evidence type="ECO:0000256" key="2">
    <source>
        <dbReference type="ARBA" id="ARBA00005983"/>
    </source>
</evidence>
<dbReference type="InterPro" id="IPR016064">
    <property type="entry name" value="NAD/diacylglycerol_kinase_sf"/>
</dbReference>
<dbReference type="PANTHER" id="PTHR12358:SF106">
    <property type="entry name" value="LIPID KINASE YEGS"/>
    <property type="match status" value="1"/>
</dbReference>
<keyword evidence="8" id="KW-1208">Phospholipid metabolism</keyword>
<dbReference type="InterPro" id="IPR001206">
    <property type="entry name" value="Diacylglycerol_kinase_cat_dom"/>
</dbReference>
<evidence type="ECO:0000256" key="1">
    <source>
        <dbReference type="ARBA" id="ARBA00001946"/>
    </source>
</evidence>
<name>A0A1H9KSS3_BUTFI</name>
<feature type="domain" description="DAGKc" evidence="9">
    <location>
        <begin position="1"/>
        <end position="132"/>
    </location>
</feature>
<evidence type="ECO:0000256" key="5">
    <source>
        <dbReference type="ARBA" id="ARBA00022842"/>
    </source>
</evidence>
<dbReference type="Pfam" id="PF00781">
    <property type="entry name" value="DAGK_cat"/>
    <property type="match status" value="1"/>
</dbReference>
<evidence type="ECO:0000259" key="9">
    <source>
        <dbReference type="PROSITE" id="PS50146"/>
    </source>
</evidence>
<dbReference type="NCBIfam" id="TIGR00147">
    <property type="entry name" value="YegS/Rv2252/BmrU family lipid kinase"/>
    <property type="match status" value="1"/>
</dbReference>
<dbReference type="GO" id="GO:0008654">
    <property type="term" value="P:phospholipid biosynthetic process"/>
    <property type="evidence" value="ECO:0007669"/>
    <property type="project" value="UniProtKB-KW"/>
</dbReference>
<dbReference type="InterPro" id="IPR017438">
    <property type="entry name" value="ATP-NAD_kinase_N"/>
</dbReference>
<dbReference type="Proteomes" id="UP000182584">
    <property type="component" value="Unassembled WGS sequence"/>
</dbReference>
<gene>
    <name evidence="10" type="ORF">SAMN04487884_101159</name>
</gene>
<evidence type="ECO:0000313" key="11">
    <source>
        <dbReference type="Proteomes" id="UP000182584"/>
    </source>
</evidence>
<sequence length="298" mass="32618">MNAQKMLFVYNPHAGKATIRGHLLDLIDIFTKAGYEVTAYPTQSQGDGERRVRERDDGYDIVVCCGGDGTLDEVVSGMMNSKVKVPIGYVPAGSTNDFAKSLGIPSSMTKAAEIVVKSSEFMCDVGTMNDKNFVYCAAFGIFTDISYSTDQTLKNALGHAAYILQSVKELQDIRSYHMKITYGNGTVIEDEFIYGMVTNSIQVGGIQNITGKNVRLDDGEYEVTLVRRPQSLIELPNLVGALLGNSKFSSNDLISFKLSHITFESDIPVAWTRDGEYGGEHTKVEISNIPRAVAIKVP</sequence>
<dbReference type="InterPro" id="IPR050187">
    <property type="entry name" value="Lipid_Phosphate_FormReg"/>
</dbReference>
<evidence type="ECO:0000256" key="6">
    <source>
        <dbReference type="ARBA" id="ARBA00023098"/>
    </source>
</evidence>
<dbReference type="SUPFAM" id="SSF111331">
    <property type="entry name" value="NAD kinase/diacylglycerol kinase-like"/>
    <property type="match status" value="1"/>
</dbReference>
<evidence type="ECO:0000256" key="7">
    <source>
        <dbReference type="ARBA" id="ARBA00023209"/>
    </source>
</evidence>
<keyword evidence="10" id="KW-0418">Kinase</keyword>
<reference evidence="10 11" key="1">
    <citation type="submission" date="2016-10" db="EMBL/GenBank/DDBJ databases">
        <authorList>
            <person name="de Groot N.N."/>
        </authorList>
    </citation>
    <scope>NUCLEOTIDE SEQUENCE [LARGE SCALE GENOMIC DNA]</scope>
    <source>
        <strain evidence="10 11">AR40</strain>
    </source>
</reference>
<evidence type="ECO:0000256" key="4">
    <source>
        <dbReference type="ARBA" id="ARBA00022723"/>
    </source>
</evidence>
<evidence type="ECO:0000256" key="8">
    <source>
        <dbReference type="ARBA" id="ARBA00023264"/>
    </source>
</evidence>
<dbReference type="GO" id="GO:0005524">
    <property type="term" value="F:ATP binding"/>
    <property type="evidence" value="ECO:0007669"/>
    <property type="project" value="InterPro"/>
</dbReference>
<evidence type="ECO:0000313" key="10">
    <source>
        <dbReference type="EMBL" id="SER02226.1"/>
    </source>
</evidence>
<dbReference type="RefSeq" id="WP_027207462.1">
    <property type="nucleotide sequence ID" value="NZ_FOGJ01000001.1"/>
</dbReference>
<dbReference type="Gene3D" id="3.40.50.10330">
    <property type="entry name" value="Probable inorganic polyphosphate/atp-NAD kinase, domain 1"/>
    <property type="match status" value="1"/>
</dbReference>
<organism evidence="10 11">
    <name type="scientific">Butyrivibrio fibrisolvens</name>
    <dbReference type="NCBI Taxonomy" id="831"/>
    <lineage>
        <taxon>Bacteria</taxon>
        <taxon>Bacillati</taxon>
        <taxon>Bacillota</taxon>
        <taxon>Clostridia</taxon>
        <taxon>Lachnospirales</taxon>
        <taxon>Lachnospiraceae</taxon>
        <taxon>Butyrivibrio</taxon>
    </lineage>
</organism>
<dbReference type="GO" id="GO:0046872">
    <property type="term" value="F:metal ion binding"/>
    <property type="evidence" value="ECO:0007669"/>
    <property type="project" value="UniProtKB-KW"/>
</dbReference>
<dbReference type="eggNOG" id="COG1597">
    <property type="taxonomic scope" value="Bacteria"/>
</dbReference>
<keyword evidence="6" id="KW-0443">Lipid metabolism</keyword>
<dbReference type="PROSITE" id="PS50146">
    <property type="entry name" value="DAGK"/>
    <property type="match status" value="1"/>
</dbReference>
<protein>
    <submittedName>
        <fullName evidence="10">Lipid kinase, YegS/Rv2252/BmrU family</fullName>
    </submittedName>
</protein>
<keyword evidence="3" id="KW-0444">Lipid biosynthesis</keyword>
<keyword evidence="10" id="KW-0808">Transferase</keyword>
<dbReference type="SMART" id="SM00046">
    <property type="entry name" value="DAGKc"/>
    <property type="match status" value="1"/>
</dbReference>
<accession>A0A1H9KSS3</accession>
<comment type="cofactor">
    <cofactor evidence="1">
        <name>Mg(2+)</name>
        <dbReference type="ChEBI" id="CHEBI:18420"/>
    </cofactor>
</comment>
<evidence type="ECO:0000256" key="3">
    <source>
        <dbReference type="ARBA" id="ARBA00022516"/>
    </source>
</evidence>